<organism evidence="1 2">
    <name type="scientific">Rosa chinensis</name>
    <name type="common">China rose</name>
    <dbReference type="NCBI Taxonomy" id="74649"/>
    <lineage>
        <taxon>Eukaryota</taxon>
        <taxon>Viridiplantae</taxon>
        <taxon>Streptophyta</taxon>
        <taxon>Embryophyta</taxon>
        <taxon>Tracheophyta</taxon>
        <taxon>Spermatophyta</taxon>
        <taxon>Magnoliopsida</taxon>
        <taxon>eudicotyledons</taxon>
        <taxon>Gunneridae</taxon>
        <taxon>Pentapetalae</taxon>
        <taxon>rosids</taxon>
        <taxon>fabids</taxon>
        <taxon>Rosales</taxon>
        <taxon>Rosaceae</taxon>
        <taxon>Rosoideae</taxon>
        <taxon>Rosoideae incertae sedis</taxon>
        <taxon>Rosa</taxon>
    </lineage>
</organism>
<evidence type="ECO:0000313" key="2">
    <source>
        <dbReference type="Proteomes" id="UP000238479"/>
    </source>
</evidence>
<accession>A0A2P6RH75</accession>
<comment type="caution">
    <text evidence="1">The sequence shown here is derived from an EMBL/GenBank/DDBJ whole genome shotgun (WGS) entry which is preliminary data.</text>
</comment>
<reference evidence="1 2" key="1">
    <citation type="journal article" date="2018" name="Nat. Genet.">
        <title>The Rosa genome provides new insights in the design of modern roses.</title>
        <authorList>
            <person name="Bendahmane M."/>
        </authorList>
    </citation>
    <scope>NUCLEOTIDE SEQUENCE [LARGE SCALE GENOMIC DNA]</scope>
    <source>
        <strain evidence="2">cv. Old Blush</strain>
    </source>
</reference>
<dbReference type="Proteomes" id="UP000238479">
    <property type="component" value="Chromosome 3"/>
</dbReference>
<dbReference type="Gramene" id="PRQ45778">
    <property type="protein sequence ID" value="PRQ45778"/>
    <property type="gene ID" value="RchiOBHm_Chr3g0495331"/>
</dbReference>
<proteinExistence type="predicted"/>
<dbReference type="AlphaFoldDB" id="A0A2P6RH75"/>
<evidence type="ECO:0000313" key="1">
    <source>
        <dbReference type="EMBL" id="PRQ45778.1"/>
    </source>
</evidence>
<protein>
    <submittedName>
        <fullName evidence="1">Uncharacterized protein</fullName>
    </submittedName>
</protein>
<gene>
    <name evidence="1" type="ORF">RchiOBHm_Chr3g0495331</name>
</gene>
<name>A0A2P6RH75_ROSCH</name>
<keyword evidence="2" id="KW-1185">Reference proteome</keyword>
<sequence length="55" mass="6130">MFCAWMISVEYYQSLAIHGSVNSSFSTDTSWIGGNLNNPSFLLRVILVGMKQCLV</sequence>
<dbReference type="EMBL" id="PDCK01000041">
    <property type="protein sequence ID" value="PRQ45778.1"/>
    <property type="molecule type" value="Genomic_DNA"/>
</dbReference>